<organism evidence="1 2">
    <name type="scientific">Mycolicibacterium mucogenicum</name>
    <name type="common">Mycobacterium mucogenicum</name>
    <dbReference type="NCBI Taxonomy" id="56689"/>
    <lineage>
        <taxon>Bacteria</taxon>
        <taxon>Bacillati</taxon>
        <taxon>Actinomycetota</taxon>
        <taxon>Actinomycetes</taxon>
        <taxon>Mycobacteriales</taxon>
        <taxon>Mycobacteriaceae</taxon>
        <taxon>Mycolicibacterium</taxon>
    </lineage>
</organism>
<name>A0A1A3H7E3_MYCMU</name>
<evidence type="ECO:0000313" key="1">
    <source>
        <dbReference type="EMBL" id="OBJ43531.1"/>
    </source>
</evidence>
<evidence type="ECO:0000313" key="2">
    <source>
        <dbReference type="Proteomes" id="UP000093898"/>
    </source>
</evidence>
<dbReference type="EMBL" id="LZLC01000075">
    <property type="protein sequence ID" value="OBJ43531.1"/>
    <property type="molecule type" value="Genomic_DNA"/>
</dbReference>
<evidence type="ECO:0008006" key="3">
    <source>
        <dbReference type="Google" id="ProtNLM"/>
    </source>
</evidence>
<comment type="caution">
    <text evidence="1">The sequence shown here is derived from an EMBL/GenBank/DDBJ whole genome shotgun (WGS) entry which is preliminary data.</text>
</comment>
<proteinExistence type="predicted"/>
<accession>A0A1A3H7E3</accession>
<protein>
    <recommendedName>
        <fullName evidence="3">Tetracyclin repressor-like C-terminal domain-containing protein</fullName>
    </recommendedName>
</protein>
<sequence>MIETPSDELVAPLREALAHGCRSGCISSRDPDGDAQAIFHLVLGVLLTHTTIGRPESRAELELAVMRTIKGALRMH</sequence>
<dbReference type="Proteomes" id="UP000093898">
    <property type="component" value="Unassembled WGS sequence"/>
</dbReference>
<reference evidence="1 2" key="1">
    <citation type="submission" date="2016-06" db="EMBL/GenBank/DDBJ databases">
        <authorList>
            <person name="Kjaerup R.B."/>
            <person name="Dalgaard T.S."/>
            <person name="Juul-Madsen H.R."/>
        </authorList>
    </citation>
    <scope>NUCLEOTIDE SEQUENCE [LARGE SCALE GENOMIC DNA]</scope>
    <source>
        <strain evidence="1 2">1127319.6</strain>
    </source>
</reference>
<dbReference type="AlphaFoldDB" id="A0A1A3H7E3"/>
<gene>
    <name evidence="1" type="ORF">A5630_18720</name>
</gene>